<proteinExistence type="predicted"/>
<sequence>MPTVNREWAAYWRALLAWHVNNPHDDMCACGDRSPDCRIRRVAVKKGILREVTENLDHMGGGL</sequence>
<reference evidence="1 2" key="1">
    <citation type="submission" date="2020-08" db="EMBL/GenBank/DDBJ databases">
        <title>Genomic Encyclopedia of Type Strains, Phase IV (KMG-IV): sequencing the most valuable type-strain genomes for metagenomic binning, comparative biology and taxonomic classification.</title>
        <authorList>
            <person name="Goeker M."/>
        </authorList>
    </citation>
    <scope>NUCLEOTIDE SEQUENCE [LARGE SCALE GENOMIC DNA]</scope>
    <source>
        <strain evidence="1 2">YIM 65646</strain>
    </source>
</reference>
<accession>A0A841G249</accession>
<gene>
    <name evidence="1" type="ORF">HNR73_007625</name>
</gene>
<keyword evidence="2" id="KW-1185">Reference proteome</keyword>
<dbReference type="EMBL" id="JACHGT010000025">
    <property type="protein sequence ID" value="MBB6039727.1"/>
    <property type="molecule type" value="Genomic_DNA"/>
</dbReference>
<name>A0A841G249_9ACTN</name>
<dbReference type="RefSeq" id="WP_184792814.1">
    <property type="nucleotide sequence ID" value="NZ_BONT01000101.1"/>
</dbReference>
<dbReference type="AlphaFoldDB" id="A0A841G249"/>
<comment type="caution">
    <text evidence="1">The sequence shown here is derived from an EMBL/GenBank/DDBJ whole genome shotgun (WGS) entry which is preliminary data.</text>
</comment>
<evidence type="ECO:0000313" key="1">
    <source>
        <dbReference type="EMBL" id="MBB6039727.1"/>
    </source>
</evidence>
<dbReference type="Proteomes" id="UP000548476">
    <property type="component" value="Unassembled WGS sequence"/>
</dbReference>
<evidence type="ECO:0000313" key="2">
    <source>
        <dbReference type="Proteomes" id="UP000548476"/>
    </source>
</evidence>
<organism evidence="1 2">
    <name type="scientific">Phytomonospora endophytica</name>
    <dbReference type="NCBI Taxonomy" id="714109"/>
    <lineage>
        <taxon>Bacteria</taxon>
        <taxon>Bacillati</taxon>
        <taxon>Actinomycetota</taxon>
        <taxon>Actinomycetes</taxon>
        <taxon>Micromonosporales</taxon>
        <taxon>Micromonosporaceae</taxon>
        <taxon>Phytomonospora</taxon>
    </lineage>
</organism>
<protein>
    <submittedName>
        <fullName evidence="1">Uncharacterized protein</fullName>
    </submittedName>
</protein>